<dbReference type="SMART" id="SM00369">
    <property type="entry name" value="LRR_TYP"/>
    <property type="match status" value="7"/>
</dbReference>
<reference evidence="13" key="1">
    <citation type="journal article" date="2024" name="Syst. Appl. Microbiol.">
        <title>First single-strain enrichments of Electrothrix cable bacteria, description of E. aestuarii sp. nov. and E. rattekaaiensis sp. nov., and proposal of a cable bacteria taxonomy following the rules of the SeqCode.</title>
        <authorList>
            <person name="Plum-Jensen L.E."/>
            <person name="Schramm A."/>
            <person name="Marshall I.P.G."/>
        </authorList>
    </citation>
    <scope>NUCLEOTIDE SEQUENCE</scope>
    <source>
        <strain evidence="13">Rat1</strain>
    </source>
</reference>
<evidence type="ECO:0000256" key="11">
    <source>
        <dbReference type="ARBA" id="ARBA00048679"/>
    </source>
</evidence>
<dbReference type="PANTHER" id="PTHR45752:SF196">
    <property type="entry name" value="GH17740P"/>
    <property type="match status" value="1"/>
</dbReference>
<keyword evidence="2" id="KW-0723">Serine/threonine-protein kinase</keyword>
<dbReference type="Pfam" id="PF00560">
    <property type="entry name" value="LRR_1"/>
    <property type="match status" value="2"/>
</dbReference>
<dbReference type="GO" id="GO:0005525">
    <property type="term" value="F:GTP binding"/>
    <property type="evidence" value="ECO:0007669"/>
    <property type="project" value="InterPro"/>
</dbReference>
<dbReference type="PANTHER" id="PTHR45752">
    <property type="entry name" value="LEUCINE-RICH REPEAT-CONTAINING"/>
    <property type="match status" value="1"/>
</dbReference>
<dbReference type="Gene3D" id="1.10.10.2200">
    <property type="match status" value="1"/>
</dbReference>
<dbReference type="EC" id="2.7.11.1" evidence="1"/>
<dbReference type="InterPro" id="IPR003591">
    <property type="entry name" value="Leu-rich_rpt_typical-subtyp"/>
</dbReference>
<accession>A0AAU8LUI2</accession>
<evidence type="ECO:0000256" key="8">
    <source>
        <dbReference type="ARBA" id="ARBA00022840"/>
    </source>
</evidence>
<dbReference type="SUPFAM" id="SSF52058">
    <property type="entry name" value="L domain-like"/>
    <property type="match status" value="1"/>
</dbReference>
<dbReference type="InterPro" id="IPR001611">
    <property type="entry name" value="Leu-rich_rpt"/>
</dbReference>
<dbReference type="PROSITE" id="PS51424">
    <property type="entry name" value="ROC"/>
    <property type="match status" value="1"/>
</dbReference>
<name>A0AAU8LUI2_9BACT</name>
<dbReference type="InterPro" id="IPR032675">
    <property type="entry name" value="LRR_dom_sf"/>
</dbReference>
<sequence length="808" mass="91849">MQNTKNSRQEGIAMKKYEVLRRIQEAAATGKKNLDLRGCWLRELPPEIGQLTNLVHLDLSFNSLTQLPKEFCRLSKLAELDLSDNRLVDPFPIIRYLRNLTSLDLSSNQLHKLPPETGQLTGLTHLDLRDNRLGELPAEISKLKRITILGLSGNQLTELPLEIGNLRALTIMDLSFNRLQRLPSTFSNLHTLIHLDLSDNRFTELPEELLRLTGLSNLDLRGNRLVKLPQEMTQLSKLSTLDLSDNQLNSLPPRIVELTSLDSLYLEDNPLTSPPLEIARLGFPAIQQYFASLEKESQILEEVRVILLGEGGSGKTSLTRYLLDEAFQQDEAPTNGISIKEQLIQGEEKQVKINIWDFGGQEIMNTAHQLFLSPRSLYILVLDGERDENLEYWLRHIESFSGDSPILIVLNKQDINSGFMVNKRFLQKKYPHICGFFQTSCANGHGIEQFKSALIQELFSEHFTGTRWSWNWFAVKQALENLKEPYISYTQFERLCVEAGITEKTSQDILLDFLNDLGSIVYSRKFKAKDGQVLDPKWVTAAIYQIINAEDVAVRNGILSVSSLKVILNQKEQKQGDHEYQNLIELMQSAELCCPLDEEHVLIPQLLDSVEPDFAFDYEESLRFILDYDTFLPLSIMSRFIVKRHRDLKNGLCWRTGIVLENKAFQATAVVLADNAANRIDIYVTGAQRKVYLALIRLSFQEINESFEKIRVTERVSMPDNPDCSVAYTTLIACTEKGIENHLPDGASKVYRVSDLLKSIQPDDGDVEQVMPNLEDIKSRLAAANVFAEERNKLAALRPDFFRGGGKD</sequence>
<reference evidence="13" key="2">
    <citation type="submission" date="2024-06" db="EMBL/GenBank/DDBJ databases">
        <authorList>
            <person name="Plum-Jensen L.E."/>
            <person name="Schramm A."/>
            <person name="Marshall I.P.G."/>
        </authorList>
    </citation>
    <scope>NUCLEOTIDE SEQUENCE</scope>
    <source>
        <strain evidence="13">Rat1</strain>
    </source>
</reference>
<dbReference type="Gene3D" id="3.30.310.200">
    <property type="match status" value="1"/>
</dbReference>
<dbReference type="InterPro" id="IPR050715">
    <property type="entry name" value="LRR-SigEffector_domain"/>
</dbReference>
<dbReference type="PRINTS" id="PR00449">
    <property type="entry name" value="RASTRNSFRMNG"/>
</dbReference>
<keyword evidence="7" id="KW-0418">Kinase</keyword>
<evidence type="ECO:0000259" key="12">
    <source>
        <dbReference type="PROSITE" id="PS51424"/>
    </source>
</evidence>
<dbReference type="InterPro" id="IPR005225">
    <property type="entry name" value="Small_GTP-bd"/>
</dbReference>
<evidence type="ECO:0000256" key="9">
    <source>
        <dbReference type="ARBA" id="ARBA00023134"/>
    </source>
</evidence>
<keyword evidence="5" id="KW-0677">Repeat</keyword>
<dbReference type="Gene3D" id="3.40.50.300">
    <property type="entry name" value="P-loop containing nucleotide triphosphate hydrolases"/>
    <property type="match status" value="1"/>
</dbReference>
<dbReference type="Gene3D" id="1.10.10.10">
    <property type="entry name" value="Winged helix-like DNA-binding domain superfamily/Winged helix DNA-binding domain"/>
    <property type="match status" value="1"/>
</dbReference>
<dbReference type="Pfam" id="PF25497">
    <property type="entry name" value="COR-B"/>
    <property type="match status" value="1"/>
</dbReference>
<evidence type="ECO:0000256" key="2">
    <source>
        <dbReference type="ARBA" id="ARBA00022527"/>
    </source>
</evidence>
<dbReference type="KEGG" id="eaj:Q3M24_21450"/>
<gene>
    <name evidence="13" type="ORF">Q3M24_21450</name>
</gene>
<dbReference type="EMBL" id="CP159373">
    <property type="protein sequence ID" value="XCN72820.1"/>
    <property type="molecule type" value="Genomic_DNA"/>
</dbReference>
<comment type="catalytic activity">
    <reaction evidence="11">
        <text>L-seryl-[protein] + ATP = O-phospho-L-seryl-[protein] + ADP + H(+)</text>
        <dbReference type="Rhea" id="RHEA:17989"/>
        <dbReference type="Rhea" id="RHEA-COMP:9863"/>
        <dbReference type="Rhea" id="RHEA-COMP:11604"/>
        <dbReference type="ChEBI" id="CHEBI:15378"/>
        <dbReference type="ChEBI" id="CHEBI:29999"/>
        <dbReference type="ChEBI" id="CHEBI:30616"/>
        <dbReference type="ChEBI" id="CHEBI:83421"/>
        <dbReference type="ChEBI" id="CHEBI:456216"/>
        <dbReference type="EC" id="2.7.11.1"/>
    </reaction>
</comment>
<dbReference type="GO" id="GO:0005524">
    <property type="term" value="F:ATP binding"/>
    <property type="evidence" value="ECO:0007669"/>
    <property type="project" value="UniProtKB-KW"/>
</dbReference>
<dbReference type="Gene3D" id="3.80.10.10">
    <property type="entry name" value="Ribonuclease Inhibitor"/>
    <property type="match status" value="1"/>
</dbReference>
<dbReference type="Pfam" id="PF13855">
    <property type="entry name" value="LRR_8"/>
    <property type="match status" value="3"/>
</dbReference>
<dbReference type="SMART" id="SM00364">
    <property type="entry name" value="LRR_BAC"/>
    <property type="match status" value="7"/>
</dbReference>
<dbReference type="InterPro" id="IPR057263">
    <property type="entry name" value="COR-B"/>
</dbReference>
<dbReference type="Pfam" id="PF16095">
    <property type="entry name" value="COR-A"/>
    <property type="match status" value="1"/>
</dbReference>
<dbReference type="InterPro" id="IPR032171">
    <property type="entry name" value="COR-A"/>
</dbReference>
<proteinExistence type="predicted"/>
<dbReference type="NCBIfam" id="TIGR00231">
    <property type="entry name" value="small_GTP"/>
    <property type="match status" value="1"/>
</dbReference>
<keyword evidence="9" id="KW-0342">GTP-binding</keyword>
<evidence type="ECO:0000313" key="13">
    <source>
        <dbReference type="EMBL" id="XCN72820.1"/>
    </source>
</evidence>
<keyword evidence="8" id="KW-0067">ATP-binding</keyword>
<evidence type="ECO:0000256" key="1">
    <source>
        <dbReference type="ARBA" id="ARBA00012513"/>
    </source>
</evidence>
<dbReference type="InterPro" id="IPR027417">
    <property type="entry name" value="P-loop_NTPase"/>
</dbReference>
<organism evidence="13">
    <name type="scientific">Candidatus Electrothrix aestuarii</name>
    <dbReference type="NCBI Taxonomy" id="3062594"/>
    <lineage>
        <taxon>Bacteria</taxon>
        <taxon>Pseudomonadati</taxon>
        <taxon>Thermodesulfobacteriota</taxon>
        <taxon>Desulfobulbia</taxon>
        <taxon>Desulfobulbales</taxon>
        <taxon>Desulfobulbaceae</taxon>
        <taxon>Candidatus Electrothrix</taxon>
    </lineage>
</organism>
<keyword evidence="6" id="KW-0547">Nucleotide-binding</keyword>
<evidence type="ECO:0000256" key="6">
    <source>
        <dbReference type="ARBA" id="ARBA00022741"/>
    </source>
</evidence>
<protein>
    <recommendedName>
        <fullName evidence="1">non-specific serine/threonine protein kinase</fullName>
        <ecNumber evidence="1">2.7.11.1</ecNumber>
    </recommendedName>
</protein>
<dbReference type="SMART" id="SM00365">
    <property type="entry name" value="LRR_SD22"/>
    <property type="match status" value="7"/>
</dbReference>
<dbReference type="SUPFAM" id="SSF52540">
    <property type="entry name" value="P-loop containing nucleoside triphosphate hydrolases"/>
    <property type="match status" value="1"/>
</dbReference>
<evidence type="ECO:0000256" key="7">
    <source>
        <dbReference type="ARBA" id="ARBA00022777"/>
    </source>
</evidence>
<evidence type="ECO:0000256" key="4">
    <source>
        <dbReference type="ARBA" id="ARBA00022679"/>
    </source>
</evidence>
<keyword evidence="4" id="KW-0808">Transferase</keyword>
<dbReference type="SMART" id="SM00175">
    <property type="entry name" value="RAB"/>
    <property type="match status" value="1"/>
</dbReference>
<dbReference type="InterPro" id="IPR020859">
    <property type="entry name" value="ROC"/>
</dbReference>
<evidence type="ECO:0000256" key="5">
    <source>
        <dbReference type="ARBA" id="ARBA00022737"/>
    </source>
</evidence>
<dbReference type="InterPro" id="IPR036388">
    <property type="entry name" value="WH-like_DNA-bd_sf"/>
</dbReference>
<evidence type="ECO:0000256" key="10">
    <source>
        <dbReference type="ARBA" id="ARBA00047899"/>
    </source>
</evidence>
<dbReference type="AlphaFoldDB" id="A0AAU8LUI2"/>
<evidence type="ECO:0000256" key="3">
    <source>
        <dbReference type="ARBA" id="ARBA00022614"/>
    </source>
</evidence>
<dbReference type="PRINTS" id="PR00019">
    <property type="entry name" value="LEURICHRPT"/>
</dbReference>
<dbReference type="GO" id="GO:0004674">
    <property type="term" value="F:protein serine/threonine kinase activity"/>
    <property type="evidence" value="ECO:0007669"/>
    <property type="project" value="UniProtKB-KW"/>
</dbReference>
<feature type="domain" description="Roc" evidence="12">
    <location>
        <begin position="296"/>
        <end position="461"/>
    </location>
</feature>
<comment type="catalytic activity">
    <reaction evidence="10">
        <text>L-threonyl-[protein] + ATP = O-phospho-L-threonyl-[protein] + ADP + H(+)</text>
        <dbReference type="Rhea" id="RHEA:46608"/>
        <dbReference type="Rhea" id="RHEA-COMP:11060"/>
        <dbReference type="Rhea" id="RHEA-COMP:11605"/>
        <dbReference type="ChEBI" id="CHEBI:15378"/>
        <dbReference type="ChEBI" id="CHEBI:30013"/>
        <dbReference type="ChEBI" id="CHEBI:30616"/>
        <dbReference type="ChEBI" id="CHEBI:61977"/>
        <dbReference type="ChEBI" id="CHEBI:456216"/>
        <dbReference type="EC" id="2.7.11.1"/>
    </reaction>
</comment>
<dbReference type="Pfam" id="PF08477">
    <property type="entry name" value="Roc"/>
    <property type="match status" value="1"/>
</dbReference>
<keyword evidence="3" id="KW-0433">Leucine-rich repeat</keyword>
<dbReference type="PROSITE" id="PS51450">
    <property type="entry name" value="LRR"/>
    <property type="match status" value="5"/>
</dbReference>